<dbReference type="PANTHER" id="PTHR10039">
    <property type="entry name" value="AMELOGENIN"/>
    <property type="match status" value="1"/>
</dbReference>
<evidence type="ECO:0000256" key="1">
    <source>
        <dbReference type="ARBA" id="ARBA00022737"/>
    </source>
</evidence>
<evidence type="ECO:0000313" key="5">
    <source>
        <dbReference type="Proteomes" id="UP000297452"/>
    </source>
</evidence>
<keyword evidence="5" id="KW-1185">Reference proteome</keyword>
<evidence type="ECO:0000313" key="4">
    <source>
        <dbReference type="EMBL" id="TGO47935.1"/>
    </source>
</evidence>
<feature type="domain" description="Nephrocystin 3-like N-terminal" evidence="3">
    <location>
        <begin position="239"/>
        <end position="281"/>
    </location>
</feature>
<dbReference type="OrthoDB" id="1577640at2759"/>
<gene>
    <name evidence="4" type="ORF">BOTNAR_0500g00020</name>
</gene>
<dbReference type="Proteomes" id="UP000297452">
    <property type="component" value="Unassembled WGS sequence"/>
</dbReference>
<accession>A0A4Z1HGJ2</accession>
<comment type="caution">
    <text evidence="4">The sequence shown here is derived from an EMBL/GenBank/DDBJ whole genome shotgun (WGS) entry which is preliminary data.</text>
</comment>
<dbReference type="InterPro" id="IPR054471">
    <property type="entry name" value="GPIID_WHD"/>
</dbReference>
<sequence>MQLQHLSACQQLLEKIQVRLDKADSNNIDQTKTSSGQKAYKLKKSLTWPFTISETKDLITSIATQKSALTSALQADGMNALLDALGNQRMQMSRLDDIDANILAMQKEQTLRALSTCTDSSGVFLMELFFDELIGNTDKQQKKIIQWISPHDSSQRYHEVAVKLRHPESGQVTGAGKTVLSSSIVTFIASKLHGLQGDECLAFFYCDYEDSRTHDPLIMLGSLIKQLSSLQSSDMSSCVYNINIIVDALDECGDGRSKVMEFLAQLATDEYNNIRIILTSREEFDIERYLIDFKKVSVAADKSGLRLYVHAELTSRLKDESFIVISESLRQEIAHRLVNDAEGMSLKSLPLTLFETYERILYRANSKSGDIKRPVRRVLAWTVCSPYPLSTEELLEAIAINLNDKIMSQDSMASEIHILKWCSSLVRSTRQPGVTQIELAHFTVKEFLLVKVKPQSDDVYAEYRIFKEWHYSHLAKICLTYLLFDDFKKLGIYHTGGGG</sequence>
<dbReference type="InterPro" id="IPR056884">
    <property type="entry name" value="NPHP3-like_N"/>
</dbReference>
<feature type="domain" description="GPI inositol-deacylase winged helix" evidence="2">
    <location>
        <begin position="371"/>
        <end position="451"/>
    </location>
</feature>
<name>A0A4Z1HGJ2_9HELO</name>
<evidence type="ECO:0008006" key="6">
    <source>
        <dbReference type="Google" id="ProtNLM"/>
    </source>
</evidence>
<keyword evidence="1" id="KW-0677">Repeat</keyword>
<feature type="domain" description="Nephrocystin 3-like N-terminal" evidence="3">
    <location>
        <begin position="174"/>
        <end position="233"/>
    </location>
</feature>
<protein>
    <recommendedName>
        <fullName evidence="6">NACHT domain-containing protein</fullName>
    </recommendedName>
</protein>
<proteinExistence type="predicted"/>
<dbReference type="Pfam" id="PF22939">
    <property type="entry name" value="WHD_GPIID"/>
    <property type="match status" value="1"/>
</dbReference>
<reference evidence="4 5" key="1">
    <citation type="submission" date="2017-12" db="EMBL/GenBank/DDBJ databases">
        <title>Comparative genomics of Botrytis spp.</title>
        <authorList>
            <person name="Valero-Jimenez C.A."/>
            <person name="Tapia P."/>
            <person name="Veloso J."/>
            <person name="Silva-Moreno E."/>
            <person name="Staats M."/>
            <person name="Valdes J.H."/>
            <person name="Van Kan J.A.L."/>
        </authorList>
    </citation>
    <scope>NUCLEOTIDE SEQUENCE [LARGE SCALE GENOMIC DNA]</scope>
    <source>
        <strain evidence="4 5">MUCL2120</strain>
    </source>
</reference>
<dbReference type="EMBL" id="PQXJ01000500">
    <property type="protein sequence ID" value="TGO47935.1"/>
    <property type="molecule type" value="Genomic_DNA"/>
</dbReference>
<organism evidence="4 5">
    <name type="scientific">Botryotinia narcissicola</name>
    <dbReference type="NCBI Taxonomy" id="278944"/>
    <lineage>
        <taxon>Eukaryota</taxon>
        <taxon>Fungi</taxon>
        <taxon>Dikarya</taxon>
        <taxon>Ascomycota</taxon>
        <taxon>Pezizomycotina</taxon>
        <taxon>Leotiomycetes</taxon>
        <taxon>Helotiales</taxon>
        <taxon>Sclerotiniaceae</taxon>
        <taxon>Botryotinia</taxon>
    </lineage>
</organism>
<dbReference type="Gene3D" id="3.40.50.300">
    <property type="entry name" value="P-loop containing nucleotide triphosphate hydrolases"/>
    <property type="match status" value="1"/>
</dbReference>
<dbReference type="PANTHER" id="PTHR10039:SF15">
    <property type="entry name" value="NACHT DOMAIN-CONTAINING PROTEIN"/>
    <property type="match status" value="1"/>
</dbReference>
<dbReference type="InterPro" id="IPR027417">
    <property type="entry name" value="P-loop_NTPase"/>
</dbReference>
<evidence type="ECO:0000259" key="2">
    <source>
        <dbReference type="Pfam" id="PF22939"/>
    </source>
</evidence>
<evidence type="ECO:0000259" key="3">
    <source>
        <dbReference type="Pfam" id="PF24883"/>
    </source>
</evidence>
<dbReference type="AlphaFoldDB" id="A0A4Z1HGJ2"/>
<dbReference type="Pfam" id="PF24883">
    <property type="entry name" value="NPHP3_N"/>
    <property type="match status" value="2"/>
</dbReference>